<evidence type="ECO:0000313" key="3">
    <source>
        <dbReference type="Proteomes" id="UP001529510"/>
    </source>
</evidence>
<dbReference type="Proteomes" id="UP001529510">
    <property type="component" value="Unassembled WGS sequence"/>
</dbReference>
<feature type="non-terminal residue" evidence="2">
    <location>
        <position position="175"/>
    </location>
</feature>
<evidence type="ECO:0000313" key="2">
    <source>
        <dbReference type="EMBL" id="KAL0158504.1"/>
    </source>
</evidence>
<sequence>MGAKPEIDNSVSSSWDEGYLHFARHINRYFGAKVVDTVEKSTHAETNILKTSVSLDTLNKSKDPLLQPKSPGLFHMSNLTTRFGENYSYMANHINQYFKGSAALENEEVDGELEYYRGSPEHTVIQEKPVSFYDCLLKPSNIPGFVGSYLGMGSSRRSEQTTTVTRTPEEILDET</sequence>
<feature type="region of interest" description="Disordered" evidence="1">
    <location>
        <begin position="153"/>
        <end position="175"/>
    </location>
</feature>
<gene>
    <name evidence="2" type="ORF">M9458_046580</name>
</gene>
<evidence type="ECO:0000256" key="1">
    <source>
        <dbReference type="SAM" id="MobiDB-lite"/>
    </source>
</evidence>
<reference evidence="2 3" key="1">
    <citation type="submission" date="2024-05" db="EMBL/GenBank/DDBJ databases">
        <title>Genome sequencing and assembly of Indian major carp, Cirrhinus mrigala (Hamilton, 1822).</title>
        <authorList>
            <person name="Mohindra V."/>
            <person name="Chowdhury L.M."/>
            <person name="Lal K."/>
            <person name="Jena J.K."/>
        </authorList>
    </citation>
    <scope>NUCLEOTIDE SEQUENCE [LARGE SCALE GENOMIC DNA]</scope>
    <source>
        <strain evidence="2">CM1030</strain>
        <tissue evidence="2">Blood</tissue>
    </source>
</reference>
<accession>A0ABD0N8T4</accession>
<name>A0ABD0N8T4_CIRMR</name>
<proteinExistence type="predicted"/>
<comment type="caution">
    <text evidence="2">The sequence shown here is derived from an EMBL/GenBank/DDBJ whole genome shotgun (WGS) entry which is preliminary data.</text>
</comment>
<dbReference type="AlphaFoldDB" id="A0ABD0N8T4"/>
<protein>
    <submittedName>
        <fullName evidence="2">Uncharacterized protein</fullName>
    </submittedName>
</protein>
<keyword evidence="3" id="KW-1185">Reference proteome</keyword>
<organism evidence="2 3">
    <name type="scientific">Cirrhinus mrigala</name>
    <name type="common">Mrigala</name>
    <dbReference type="NCBI Taxonomy" id="683832"/>
    <lineage>
        <taxon>Eukaryota</taxon>
        <taxon>Metazoa</taxon>
        <taxon>Chordata</taxon>
        <taxon>Craniata</taxon>
        <taxon>Vertebrata</taxon>
        <taxon>Euteleostomi</taxon>
        <taxon>Actinopterygii</taxon>
        <taxon>Neopterygii</taxon>
        <taxon>Teleostei</taxon>
        <taxon>Ostariophysi</taxon>
        <taxon>Cypriniformes</taxon>
        <taxon>Cyprinidae</taxon>
        <taxon>Labeoninae</taxon>
        <taxon>Labeonini</taxon>
        <taxon>Cirrhinus</taxon>
    </lineage>
</organism>
<dbReference type="EMBL" id="JAMKFB020000023">
    <property type="protein sequence ID" value="KAL0158504.1"/>
    <property type="molecule type" value="Genomic_DNA"/>
</dbReference>